<gene>
    <name evidence="7" type="ORF">OSB1V03_LOCUS16053</name>
</gene>
<evidence type="ECO:0000256" key="2">
    <source>
        <dbReference type="ARBA" id="ARBA00009700"/>
    </source>
</evidence>
<dbReference type="EMBL" id="OC871987">
    <property type="protein sequence ID" value="CAD7635662.1"/>
    <property type="molecule type" value="Genomic_DNA"/>
</dbReference>
<comment type="similarity">
    <text evidence="2">Belongs to the TMEM120 family.</text>
</comment>
<accession>A0A7R9L649</accession>
<dbReference type="AlphaFoldDB" id="A0A7R9L649"/>
<dbReference type="EMBL" id="CAJPIZ010017412">
    <property type="protein sequence ID" value="CAG2116092.1"/>
    <property type="molecule type" value="Genomic_DNA"/>
</dbReference>
<evidence type="ECO:0000313" key="8">
    <source>
        <dbReference type="Proteomes" id="UP000759131"/>
    </source>
</evidence>
<evidence type="ECO:0000256" key="5">
    <source>
        <dbReference type="ARBA" id="ARBA00023136"/>
    </source>
</evidence>
<keyword evidence="8" id="KW-1185">Reference proteome</keyword>
<feature type="transmembrane region" description="Helical" evidence="6">
    <location>
        <begin position="304"/>
        <end position="326"/>
    </location>
</feature>
<dbReference type="Pfam" id="PF07851">
    <property type="entry name" value="TMEM120A-B"/>
    <property type="match status" value="1"/>
</dbReference>
<evidence type="ECO:0000256" key="3">
    <source>
        <dbReference type="ARBA" id="ARBA00022692"/>
    </source>
</evidence>
<evidence type="ECO:0000256" key="1">
    <source>
        <dbReference type="ARBA" id="ARBA00004141"/>
    </source>
</evidence>
<protein>
    <recommendedName>
        <fullName evidence="9">Transmembrane protein 120A</fullName>
    </recommendedName>
</protein>
<dbReference type="PANTHER" id="PTHR21433:SF0">
    <property type="entry name" value="TRANSMEMBRANE PROTEIN 120 HOMOLOG"/>
    <property type="match status" value="1"/>
</dbReference>
<keyword evidence="3 6" id="KW-0812">Transmembrane</keyword>
<proteinExistence type="inferred from homology"/>
<dbReference type="Proteomes" id="UP000759131">
    <property type="component" value="Unassembled WGS sequence"/>
</dbReference>
<feature type="transmembrane region" description="Helical" evidence="6">
    <location>
        <begin position="187"/>
        <end position="207"/>
    </location>
</feature>
<dbReference type="InterPro" id="IPR012926">
    <property type="entry name" value="TMEM120A/B"/>
</dbReference>
<feature type="transmembrane region" description="Helical" evidence="6">
    <location>
        <begin position="263"/>
        <end position="284"/>
    </location>
</feature>
<keyword evidence="4 6" id="KW-1133">Transmembrane helix</keyword>
<evidence type="ECO:0008006" key="9">
    <source>
        <dbReference type="Google" id="ProtNLM"/>
    </source>
</evidence>
<evidence type="ECO:0000256" key="6">
    <source>
        <dbReference type="SAM" id="Phobius"/>
    </source>
</evidence>
<dbReference type="GO" id="GO:0016020">
    <property type="term" value="C:membrane"/>
    <property type="evidence" value="ECO:0007669"/>
    <property type="project" value="UniProtKB-SubCell"/>
</dbReference>
<evidence type="ECO:0000313" key="7">
    <source>
        <dbReference type="EMBL" id="CAD7635662.1"/>
    </source>
</evidence>
<evidence type="ECO:0000256" key="4">
    <source>
        <dbReference type="ARBA" id="ARBA00022989"/>
    </source>
</evidence>
<feature type="transmembrane region" description="Helical" evidence="6">
    <location>
        <begin position="132"/>
        <end position="152"/>
    </location>
</feature>
<dbReference type="OrthoDB" id="2015098at2759"/>
<sequence length="341" mass="40052">MADAVDIKAIDQQWKVLDSEYQTLEEGHKNYNNSIVEFTKLQNKCLKDITHQNYRISQLKQLIQKCVTNGEEEERLKEDLLKQMGSRRAHVREIGESLPKPNGLYLNIVLGSINATLLDNEQRFRYKEQYEMFKLVVTSVILVVSLLDLIFQSRVCDAVLHFLLVWYHCTLTIRESILVVNGSRIKGWWRTLHFLTTVLAGVMVVWPDGSSYTKFRIQFLSYICYSSFLQFLQYYYQYGCLYRLRALGERYDMDITIQGFHSWMWRGLGFLLPFLYFGYVFQFYNAYTLYNMYTQDVSCVEWQVPAVAALYFAIFLGNTLTTSLVIQQKLTGKLVVKPKMK</sequence>
<comment type="subcellular location">
    <subcellularLocation>
        <location evidence="1">Membrane</location>
        <topology evidence="1">Multi-pass membrane protein</topology>
    </subcellularLocation>
</comment>
<feature type="transmembrane region" description="Helical" evidence="6">
    <location>
        <begin position="158"/>
        <end position="180"/>
    </location>
</feature>
<organism evidence="7">
    <name type="scientific">Medioppia subpectinata</name>
    <dbReference type="NCBI Taxonomy" id="1979941"/>
    <lineage>
        <taxon>Eukaryota</taxon>
        <taxon>Metazoa</taxon>
        <taxon>Ecdysozoa</taxon>
        <taxon>Arthropoda</taxon>
        <taxon>Chelicerata</taxon>
        <taxon>Arachnida</taxon>
        <taxon>Acari</taxon>
        <taxon>Acariformes</taxon>
        <taxon>Sarcoptiformes</taxon>
        <taxon>Oribatida</taxon>
        <taxon>Brachypylina</taxon>
        <taxon>Oppioidea</taxon>
        <taxon>Oppiidae</taxon>
        <taxon>Medioppia</taxon>
    </lineage>
</organism>
<dbReference type="PANTHER" id="PTHR21433">
    <property type="entry name" value="TRANSMEMBRANE PROTEIN INDUCED BY TUMOR NECROSIS FACTOR ALPHA"/>
    <property type="match status" value="1"/>
</dbReference>
<keyword evidence="5 6" id="KW-0472">Membrane</keyword>
<name>A0A7R9L649_9ACAR</name>
<feature type="transmembrane region" description="Helical" evidence="6">
    <location>
        <begin position="219"/>
        <end position="236"/>
    </location>
</feature>
<reference evidence="7" key="1">
    <citation type="submission" date="2020-11" db="EMBL/GenBank/DDBJ databases">
        <authorList>
            <person name="Tran Van P."/>
        </authorList>
    </citation>
    <scope>NUCLEOTIDE SEQUENCE</scope>
</reference>